<keyword evidence="3" id="KW-1185">Reference proteome</keyword>
<comment type="caution">
    <text evidence="2">The sequence shown here is derived from an EMBL/GenBank/DDBJ whole genome shotgun (WGS) entry which is preliminary data.</text>
</comment>
<name>A0A833HQM5_9FIRM</name>
<feature type="transmembrane region" description="Helical" evidence="1">
    <location>
        <begin position="188"/>
        <end position="218"/>
    </location>
</feature>
<evidence type="ECO:0000256" key="1">
    <source>
        <dbReference type="SAM" id="Phobius"/>
    </source>
</evidence>
<evidence type="ECO:0000313" key="2">
    <source>
        <dbReference type="EMBL" id="KAB3532073.1"/>
    </source>
</evidence>
<evidence type="ECO:0008006" key="4">
    <source>
        <dbReference type="Google" id="ProtNLM"/>
    </source>
</evidence>
<dbReference type="AlphaFoldDB" id="A0A833HQM5"/>
<organism evidence="2 3">
    <name type="scientific">Alkaliphilus serpentinus</name>
    <dbReference type="NCBI Taxonomy" id="1482731"/>
    <lineage>
        <taxon>Bacteria</taxon>
        <taxon>Bacillati</taxon>
        <taxon>Bacillota</taxon>
        <taxon>Clostridia</taxon>
        <taxon>Peptostreptococcales</taxon>
        <taxon>Natronincolaceae</taxon>
        <taxon>Alkaliphilus</taxon>
    </lineage>
</organism>
<reference evidence="2 3" key="1">
    <citation type="submission" date="2019-10" db="EMBL/GenBank/DDBJ databases">
        <title>Alkaliphilus serpentinus sp. nov. and Alkaliphilus pronyensis sp. nov., two novel anaerobic alkaliphilic species isolated from the serpentinized-hosted hydrothermal field of the Prony Bay (New Caledonia).</title>
        <authorList>
            <person name="Postec A."/>
        </authorList>
    </citation>
    <scope>NUCLEOTIDE SEQUENCE [LARGE SCALE GENOMIC DNA]</scope>
    <source>
        <strain evidence="2 3">LacT</strain>
    </source>
</reference>
<proteinExistence type="predicted"/>
<keyword evidence="1" id="KW-1133">Transmembrane helix</keyword>
<dbReference type="EMBL" id="WBZB01000011">
    <property type="protein sequence ID" value="KAB3532073.1"/>
    <property type="molecule type" value="Genomic_DNA"/>
</dbReference>
<feature type="transmembrane region" description="Helical" evidence="1">
    <location>
        <begin position="259"/>
        <end position="280"/>
    </location>
</feature>
<keyword evidence="1" id="KW-0472">Membrane</keyword>
<dbReference type="Proteomes" id="UP000465601">
    <property type="component" value="Unassembled WGS sequence"/>
</dbReference>
<accession>A0A833HQM5</accession>
<dbReference type="RefSeq" id="WP_151864900.1">
    <property type="nucleotide sequence ID" value="NZ_WBZB01000011.1"/>
</dbReference>
<keyword evidence="1" id="KW-0812">Transmembrane</keyword>
<protein>
    <recommendedName>
        <fullName evidence="4">Polymer-forming cytoskeletal protein</fullName>
    </recommendedName>
</protein>
<gene>
    <name evidence="2" type="ORF">F8153_03115</name>
</gene>
<sequence>MKSKSLKSLVIITFALIIMSTSSIYGMNQIYRGEIVSFFKDIYLTSNTVVNGSAVSFFGDITIDGEVRGDAVVIFGNVTVRGQITGDTVVIFGGIDVEEGGSINRDAISIFGSGINERGTIGRDSISVMGFIPSGIPPIGILVLILSVITIVTHTFSYIISIIALLFFRQRFDRMADNFNKEIGKKALIGILILVGGLVLSIILIMTIIGIPALLILIPALGLLQFTGTTTVKLAIGRKAASILNGRWNNILELTVGSIVYTLIDLTVIGRLFTLALRFIGVGEVVNSRFGEDRQPPLITSAIEGPQKGNGNDDK</sequence>
<evidence type="ECO:0000313" key="3">
    <source>
        <dbReference type="Proteomes" id="UP000465601"/>
    </source>
</evidence>
<feature type="transmembrane region" description="Helical" evidence="1">
    <location>
        <begin position="139"/>
        <end position="168"/>
    </location>
</feature>
<dbReference type="OrthoDB" id="1953791at2"/>